<evidence type="ECO:0000313" key="11">
    <source>
        <dbReference type="EMBL" id="CEK72179.1"/>
    </source>
</evidence>
<feature type="domain" description="SRCR" evidence="10">
    <location>
        <begin position="35"/>
        <end position="135"/>
    </location>
</feature>
<dbReference type="EMBL" id="HACG01025314">
    <property type="protein sequence ID" value="CEK72179.1"/>
    <property type="molecule type" value="Transcribed_RNA"/>
</dbReference>
<name>A0A0B6ZU74_9EUPU</name>
<dbReference type="PROSITE" id="PS50287">
    <property type="entry name" value="SRCR_2"/>
    <property type="match status" value="1"/>
</dbReference>
<evidence type="ECO:0000256" key="2">
    <source>
        <dbReference type="ARBA" id="ARBA00022692"/>
    </source>
</evidence>
<dbReference type="Pfam" id="PF00530">
    <property type="entry name" value="SRCR"/>
    <property type="match status" value="1"/>
</dbReference>
<keyword evidence="7 9" id="KW-1015">Disulfide bond</keyword>
<gene>
    <name evidence="11" type="primary">ORF81372</name>
</gene>
<dbReference type="GO" id="GO:0045217">
    <property type="term" value="P:cell-cell junction maintenance"/>
    <property type="evidence" value="ECO:0007669"/>
    <property type="project" value="TreeGrafter"/>
</dbReference>
<dbReference type="InterPro" id="IPR001190">
    <property type="entry name" value="SRCR"/>
</dbReference>
<evidence type="ECO:0000259" key="10">
    <source>
        <dbReference type="PROSITE" id="PS50287"/>
    </source>
</evidence>
<dbReference type="FunFam" id="3.10.250.10:FF:000016">
    <property type="entry name" value="Scavenger receptor cysteine-rich protein type 12"/>
    <property type="match status" value="1"/>
</dbReference>
<keyword evidence="5" id="KW-1133">Transmembrane helix</keyword>
<keyword evidence="8" id="KW-0325">Glycoprotein</keyword>
<accession>A0A0B6ZU74</accession>
<feature type="disulfide bond" evidence="9">
    <location>
        <begin position="104"/>
        <end position="114"/>
    </location>
</feature>
<evidence type="ECO:0000256" key="6">
    <source>
        <dbReference type="ARBA" id="ARBA00023136"/>
    </source>
</evidence>
<dbReference type="SUPFAM" id="SSF56487">
    <property type="entry name" value="SRCR-like"/>
    <property type="match status" value="1"/>
</dbReference>
<evidence type="ECO:0000256" key="7">
    <source>
        <dbReference type="ARBA" id="ARBA00023157"/>
    </source>
</evidence>
<evidence type="ECO:0000256" key="1">
    <source>
        <dbReference type="ARBA" id="ARBA00004167"/>
    </source>
</evidence>
<proteinExistence type="predicted"/>
<dbReference type="AlphaFoldDB" id="A0A0B6ZU74"/>
<dbReference type="Gene3D" id="3.10.250.10">
    <property type="entry name" value="SRCR-like domain"/>
    <property type="match status" value="1"/>
</dbReference>
<keyword evidence="2" id="KW-0812">Transmembrane</keyword>
<dbReference type="InterPro" id="IPR053243">
    <property type="entry name" value="SJ_maturation_regulator"/>
</dbReference>
<reference evidence="11" key="1">
    <citation type="submission" date="2014-12" db="EMBL/GenBank/DDBJ databases">
        <title>Insight into the proteome of Arion vulgaris.</title>
        <authorList>
            <person name="Aradska J."/>
            <person name="Bulat T."/>
            <person name="Smidak R."/>
            <person name="Sarate P."/>
            <person name="Gangsoo J."/>
            <person name="Sialana F."/>
            <person name="Bilban M."/>
            <person name="Lubec G."/>
        </authorList>
    </citation>
    <scope>NUCLEOTIDE SEQUENCE</scope>
    <source>
        <tissue evidence="11">Skin</tissue>
    </source>
</reference>
<dbReference type="PRINTS" id="PR00258">
    <property type="entry name" value="SPERACTRCPTR"/>
</dbReference>
<dbReference type="PANTHER" id="PTHR47653:SF1">
    <property type="entry name" value="DELETED IN MALIGNANT BRAIN TUMORS 1 PROTEIN"/>
    <property type="match status" value="1"/>
</dbReference>
<dbReference type="PANTHER" id="PTHR47653">
    <property type="entry name" value="PROTEIN BARK BEETLE"/>
    <property type="match status" value="1"/>
</dbReference>
<feature type="disulfide bond" evidence="9">
    <location>
        <begin position="73"/>
        <end position="134"/>
    </location>
</feature>
<evidence type="ECO:0000256" key="5">
    <source>
        <dbReference type="ARBA" id="ARBA00022989"/>
    </source>
</evidence>
<evidence type="ECO:0000256" key="3">
    <source>
        <dbReference type="ARBA" id="ARBA00022729"/>
    </source>
</evidence>
<dbReference type="SMART" id="SM00202">
    <property type="entry name" value="SR"/>
    <property type="match status" value="1"/>
</dbReference>
<keyword evidence="6" id="KW-0472">Membrane</keyword>
<dbReference type="GO" id="GO:0016020">
    <property type="term" value="C:membrane"/>
    <property type="evidence" value="ECO:0007669"/>
    <property type="project" value="UniProtKB-SubCell"/>
</dbReference>
<protein>
    <recommendedName>
        <fullName evidence="10">SRCR domain-containing protein</fullName>
    </recommendedName>
</protein>
<keyword evidence="3" id="KW-0732">Signal</keyword>
<comment type="subcellular location">
    <subcellularLocation>
        <location evidence="1">Membrane</location>
        <topology evidence="1">Single-pass membrane protein</topology>
    </subcellularLocation>
</comment>
<feature type="non-terminal residue" evidence="11">
    <location>
        <position position="1"/>
    </location>
</feature>
<feature type="non-terminal residue" evidence="11">
    <location>
        <position position="182"/>
    </location>
</feature>
<evidence type="ECO:0000256" key="4">
    <source>
        <dbReference type="ARBA" id="ARBA00022737"/>
    </source>
</evidence>
<sequence length="182" mass="19868">LPEVTKKPNLTPAPTDSIRSQLAALASGNELIMQIKLTGGKDVREGNIEVIISNLRFQVCDDNWDNDDASVVCKMLGFGNKGTATHKSFFKSEKIRIIFNNVACTGTEIDITLCPAVVGIDTRNCSNNLAGVKCSITGQVQSENVKIETRYNFENAVCGRRPIDNNLNLIRGSNPILHITYG</sequence>
<evidence type="ECO:0000256" key="9">
    <source>
        <dbReference type="PROSITE-ProRule" id="PRU00196"/>
    </source>
</evidence>
<dbReference type="InterPro" id="IPR036772">
    <property type="entry name" value="SRCR-like_dom_sf"/>
</dbReference>
<evidence type="ECO:0000256" key="8">
    <source>
        <dbReference type="ARBA" id="ARBA00023180"/>
    </source>
</evidence>
<keyword evidence="4" id="KW-0677">Repeat</keyword>
<comment type="caution">
    <text evidence="9">Lacks conserved residue(s) required for the propagation of feature annotation.</text>
</comment>
<organism evidence="11">
    <name type="scientific">Arion vulgaris</name>
    <dbReference type="NCBI Taxonomy" id="1028688"/>
    <lineage>
        <taxon>Eukaryota</taxon>
        <taxon>Metazoa</taxon>
        <taxon>Spiralia</taxon>
        <taxon>Lophotrochozoa</taxon>
        <taxon>Mollusca</taxon>
        <taxon>Gastropoda</taxon>
        <taxon>Heterobranchia</taxon>
        <taxon>Euthyneura</taxon>
        <taxon>Panpulmonata</taxon>
        <taxon>Eupulmonata</taxon>
        <taxon>Stylommatophora</taxon>
        <taxon>Helicina</taxon>
        <taxon>Arionoidea</taxon>
        <taxon>Arionidae</taxon>
        <taxon>Arion</taxon>
    </lineage>
</organism>